<organism evidence="2 3">
    <name type="scientific">Arsenicibacter rosenii</name>
    <dbReference type="NCBI Taxonomy" id="1750698"/>
    <lineage>
        <taxon>Bacteria</taxon>
        <taxon>Pseudomonadati</taxon>
        <taxon>Bacteroidota</taxon>
        <taxon>Cytophagia</taxon>
        <taxon>Cytophagales</taxon>
        <taxon>Spirosomataceae</taxon>
        <taxon>Arsenicibacter</taxon>
    </lineage>
</organism>
<feature type="domain" description="Glycosyltransferase 2-like" evidence="1">
    <location>
        <begin position="6"/>
        <end position="105"/>
    </location>
</feature>
<dbReference type="SUPFAM" id="SSF53448">
    <property type="entry name" value="Nucleotide-diphospho-sugar transferases"/>
    <property type="match status" value="1"/>
</dbReference>
<reference evidence="2 3" key="1">
    <citation type="submission" date="2016-10" db="EMBL/GenBank/DDBJ databases">
        <title>Arsenicibacter rosenii gen. nov., sp. nov., an efficient arsenic-methylating bacterium isolated from an arsenic-contaminated paddy soil.</title>
        <authorList>
            <person name="Huang K."/>
        </authorList>
    </citation>
    <scope>NUCLEOTIDE SEQUENCE [LARGE SCALE GENOMIC DNA]</scope>
    <source>
        <strain evidence="2 3">SM-1</strain>
    </source>
</reference>
<dbReference type="AlphaFoldDB" id="A0A1S2VIN1"/>
<comment type="caution">
    <text evidence="2">The sequence shown here is derived from an EMBL/GenBank/DDBJ whole genome shotgun (WGS) entry which is preliminary data.</text>
</comment>
<evidence type="ECO:0000313" key="2">
    <source>
        <dbReference type="EMBL" id="OIN58602.1"/>
    </source>
</evidence>
<keyword evidence="3" id="KW-1185">Reference proteome</keyword>
<proteinExistence type="predicted"/>
<dbReference type="CDD" id="cd04179">
    <property type="entry name" value="DPM_DPG-synthase_like"/>
    <property type="match status" value="1"/>
</dbReference>
<sequence>MNQTWSVVVFCYNEVGTVEKVVTKLVNTFEQHRPGQYEIVIVDDGSSDGSDAVIRQLDARFDVVRPVFHKTNRGIGHALRTGYANARNENLTAVPADGQFNTDELIPYLDIPANSFVSYFRLENTTYTMARNALSYANRMVNKLYLGFDLKDVNWVKIYKTADLHALNLEIESSLIESEICAKLLVSGRKVVQVESRYHPREAGVSKGASWYIVRQALRDTLTLGAVLRRFRVELKRKRREQAAAVR</sequence>
<protein>
    <recommendedName>
        <fullName evidence="1">Glycosyltransferase 2-like domain-containing protein</fullName>
    </recommendedName>
</protein>
<dbReference type="InterPro" id="IPR029044">
    <property type="entry name" value="Nucleotide-diphossugar_trans"/>
</dbReference>
<dbReference type="OrthoDB" id="952827at2"/>
<dbReference type="Pfam" id="PF00535">
    <property type="entry name" value="Glycos_transf_2"/>
    <property type="match status" value="1"/>
</dbReference>
<dbReference type="Gene3D" id="3.90.550.10">
    <property type="entry name" value="Spore Coat Polysaccharide Biosynthesis Protein SpsA, Chain A"/>
    <property type="match status" value="1"/>
</dbReference>
<dbReference type="PANTHER" id="PTHR48090">
    <property type="entry name" value="UNDECAPRENYL-PHOSPHATE 4-DEOXY-4-FORMAMIDO-L-ARABINOSE TRANSFERASE-RELATED"/>
    <property type="match status" value="1"/>
</dbReference>
<dbReference type="InterPro" id="IPR050256">
    <property type="entry name" value="Glycosyltransferase_2"/>
</dbReference>
<dbReference type="InterPro" id="IPR001173">
    <property type="entry name" value="Glyco_trans_2-like"/>
</dbReference>
<dbReference type="PANTHER" id="PTHR48090:SF7">
    <property type="entry name" value="RFBJ PROTEIN"/>
    <property type="match status" value="1"/>
</dbReference>
<dbReference type="RefSeq" id="WP_071503709.1">
    <property type="nucleotide sequence ID" value="NZ_MORL01000006.1"/>
</dbReference>
<dbReference type="Proteomes" id="UP000181790">
    <property type="component" value="Unassembled WGS sequence"/>
</dbReference>
<name>A0A1S2VIN1_9BACT</name>
<evidence type="ECO:0000313" key="3">
    <source>
        <dbReference type="Proteomes" id="UP000181790"/>
    </source>
</evidence>
<gene>
    <name evidence="2" type="ORF">BLX24_13610</name>
</gene>
<dbReference type="EMBL" id="MORL01000006">
    <property type="protein sequence ID" value="OIN58602.1"/>
    <property type="molecule type" value="Genomic_DNA"/>
</dbReference>
<evidence type="ECO:0000259" key="1">
    <source>
        <dbReference type="Pfam" id="PF00535"/>
    </source>
</evidence>
<accession>A0A1S2VIN1</accession>